<feature type="domain" description="4'-phosphopantetheinyl transferase N-terminal" evidence="10">
    <location>
        <begin position="13"/>
        <end position="115"/>
    </location>
</feature>
<organism evidence="11 12">
    <name type="scientific">Brachionus plicatilis</name>
    <name type="common">Marine rotifer</name>
    <name type="synonym">Brachionus muelleri</name>
    <dbReference type="NCBI Taxonomy" id="10195"/>
    <lineage>
        <taxon>Eukaryota</taxon>
        <taxon>Metazoa</taxon>
        <taxon>Spiralia</taxon>
        <taxon>Gnathifera</taxon>
        <taxon>Rotifera</taxon>
        <taxon>Eurotatoria</taxon>
        <taxon>Monogononta</taxon>
        <taxon>Pseudotrocha</taxon>
        <taxon>Ploima</taxon>
        <taxon>Brachionidae</taxon>
        <taxon>Brachionus</taxon>
    </lineage>
</organism>
<sequence>MRKILKFCFNTTAWSPSRSEWLALLSSLPKEERERTTSYMFKRDSKQTLIGQALIRYCIKCFLNTDWQNICIGRNSKNRPFLKLKETLCLSQLKSVDFVIDFNVSHSGDYTIIIAGMFPTKKKADDLEESPKLGSDVMKIDITRSKIRHPNESDEFLFQHQLELFERVVESKFSNAEKAYIHNRPNPVERLTAFYRLWSLKESYVKAQGDGIGFDIKRIECIPRSDLLFDLNSKKGLVIEDTQILVDSKLVKNCRFYEQYFMYSSDSVPNQYPSQRPHLHIMTHCIIESDKSIKDRKDADQIGEFVEIGLNDILKDLSYVENIEEFSEFEEMWKGFSQKDEKPVDF</sequence>
<dbReference type="PANTHER" id="PTHR12215:SF10">
    <property type="entry name" value="L-AMINOADIPATE-SEMIALDEHYDE DEHYDROGENASE-PHOSPHOPANTETHEINYL TRANSFERASE"/>
    <property type="match status" value="1"/>
</dbReference>
<gene>
    <name evidence="11" type="ORF">BpHYR1_042349</name>
</gene>
<proteinExistence type="inferred from homology"/>
<evidence type="ECO:0000256" key="5">
    <source>
        <dbReference type="ARBA" id="ARBA00030484"/>
    </source>
</evidence>
<comment type="caution">
    <text evidence="11">The sequence shown here is derived from an EMBL/GenBank/DDBJ whole genome shotgun (WGS) entry which is preliminary data.</text>
</comment>
<dbReference type="Proteomes" id="UP000276133">
    <property type="component" value="Unassembled WGS sequence"/>
</dbReference>
<evidence type="ECO:0000256" key="6">
    <source>
        <dbReference type="ARBA" id="ARBA00033443"/>
    </source>
</evidence>
<evidence type="ECO:0000256" key="1">
    <source>
        <dbReference type="ARBA" id="ARBA00006195"/>
    </source>
</evidence>
<dbReference type="InterPro" id="IPR008278">
    <property type="entry name" value="4-PPantetheinyl_Trfase_dom"/>
</dbReference>
<reference evidence="11 12" key="1">
    <citation type="journal article" date="2018" name="Sci. Rep.">
        <title>Genomic signatures of local adaptation to the degree of environmental predictability in rotifers.</title>
        <authorList>
            <person name="Franch-Gras L."/>
            <person name="Hahn C."/>
            <person name="Garcia-Roger E.M."/>
            <person name="Carmona M.J."/>
            <person name="Serra M."/>
            <person name="Gomez A."/>
        </authorList>
    </citation>
    <scope>NUCLEOTIDE SEQUENCE [LARGE SCALE GENOMIC DNA]</scope>
    <source>
        <strain evidence="11">HYR1</strain>
    </source>
</reference>
<dbReference type="GO" id="GO:0005829">
    <property type="term" value="C:cytosol"/>
    <property type="evidence" value="ECO:0007669"/>
    <property type="project" value="TreeGrafter"/>
</dbReference>
<dbReference type="PANTHER" id="PTHR12215">
    <property type="entry name" value="PHOSPHOPANTETHEINE TRANSFERASE"/>
    <property type="match status" value="1"/>
</dbReference>
<evidence type="ECO:0000256" key="7">
    <source>
        <dbReference type="ARBA" id="ARBA00048641"/>
    </source>
</evidence>
<name>A0A3M7SUI5_BRAPC</name>
<dbReference type="Gene3D" id="3.90.470.20">
    <property type="entry name" value="4'-phosphopantetheinyl transferase domain"/>
    <property type="match status" value="2"/>
</dbReference>
<comment type="similarity">
    <text evidence="1">Belongs to the P-Pant transferase superfamily. AcpS family.</text>
</comment>
<dbReference type="GO" id="GO:0008897">
    <property type="term" value="F:holo-[acyl-carrier-protein] synthase activity"/>
    <property type="evidence" value="ECO:0007669"/>
    <property type="project" value="UniProtKB-EC"/>
</dbReference>
<keyword evidence="12" id="KW-1185">Reference proteome</keyword>
<keyword evidence="4 11" id="KW-0808">Transferase</keyword>
<evidence type="ECO:0000256" key="8">
    <source>
        <dbReference type="ARBA" id="ARBA00048794"/>
    </source>
</evidence>
<dbReference type="AlphaFoldDB" id="A0A3M7SUI5"/>
<evidence type="ECO:0000256" key="2">
    <source>
        <dbReference type="ARBA" id="ARBA00013172"/>
    </source>
</evidence>
<protein>
    <recommendedName>
        <fullName evidence="3">L-aminoadipate-semialdehyde dehydrogenase-phosphopantetheinyl transferase</fullName>
        <ecNumber evidence="2">2.7.8.7</ecNumber>
    </recommendedName>
    <alternativeName>
        <fullName evidence="5">4'-phosphopantetheinyl transferase</fullName>
    </alternativeName>
    <alternativeName>
        <fullName evidence="6">Alpha-aminoadipic semialdehyde dehydrogenase-phosphopantetheinyl transferase</fullName>
    </alternativeName>
</protein>
<comment type="catalytic activity">
    <reaction evidence="7">
        <text>apo-[ACP] + CoA = holo-[ACP] + adenosine 3',5'-bisphosphate + H(+)</text>
        <dbReference type="Rhea" id="RHEA:12068"/>
        <dbReference type="Rhea" id="RHEA-COMP:9685"/>
        <dbReference type="Rhea" id="RHEA-COMP:9690"/>
        <dbReference type="ChEBI" id="CHEBI:15378"/>
        <dbReference type="ChEBI" id="CHEBI:29999"/>
        <dbReference type="ChEBI" id="CHEBI:57287"/>
        <dbReference type="ChEBI" id="CHEBI:58343"/>
        <dbReference type="ChEBI" id="CHEBI:64479"/>
        <dbReference type="EC" id="2.7.8.7"/>
    </reaction>
    <physiologicalReaction direction="left-to-right" evidence="7">
        <dbReference type="Rhea" id="RHEA:12069"/>
    </physiologicalReaction>
</comment>
<dbReference type="InterPro" id="IPR037143">
    <property type="entry name" value="4-PPantetheinyl_Trfase_dom_sf"/>
</dbReference>
<evidence type="ECO:0000259" key="9">
    <source>
        <dbReference type="Pfam" id="PF01648"/>
    </source>
</evidence>
<dbReference type="STRING" id="10195.A0A3M7SUI5"/>
<dbReference type="OrthoDB" id="26719at2759"/>
<dbReference type="InterPro" id="IPR055066">
    <property type="entry name" value="AASDHPPT_N"/>
</dbReference>
<dbReference type="InterPro" id="IPR050559">
    <property type="entry name" value="P-Pant_transferase_sf"/>
</dbReference>
<evidence type="ECO:0000313" key="12">
    <source>
        <dbReference type="Proteomes" id="UP000276133"/>
    </source>
</evidence>
<evidence type="ECO:0000256" key="3">
    <source>
        <dbReference type="ARBA" id="ARBA00016301"/>
    </source>
</evidence>
<dbReference type="Pfam" id="PF22624">
    <property type="entry name" value="AASDHPPT_N"/>
    <property type="match status" value="1"/>
</dbReference>
<accession>A0A3M7SUI5</accession>
<evidence type="ECO:0000259" key="10">
    <source>
        <dbReference type="Pfam" id="PF22624"/>
    </source>
</evidence>
<evidence type="ECO:0000313" key="11">
    <source>
        <dbReference type="EMBL" id="RNA39483.1"/>
    </source>
</evidence>
<dbReference type="Pfam" id="PF01648">
    <property type="entry name" value="ACPS"/>
    <property type="match status" value="1"/>
</dbReference>
<evidence type="ECO:0000256" key="4">
    <source>
        <dbReference type="ARBA" id="ARBA00022679"/>
    </source>
</evidence>
<feature type="domain" description="4'-phosphopantetheinyl transferase" evidence="9">
    <location>
        <begin position="163"/>
        <end position="227"/>
    </location>
</feature>
<dbReference type="GO" id="GO:0000287">
    <property type="term" value="F:magnesium ion binding"/>
    <property type="evidence" value="ECO:0007669"/>
    <property type="project" value="InterPro"/>
</dbReference>
<dbReference type="EC" id="2.7.8.7" evidence="2"/>
<dbReference type="SUPFAM" id="SSF56214">
    <property type="entry name" value="4'-phosphopantetheinyl transferase"/>
    <property type="match status" value="2"/>
</dbReference>
<dbReference type="EMBL" id="REGN01000748">
    <property type="protein sequence ID" value="RNA39483.1"/>
    <property type="molecule type" value="Genomic_DNA"/>
</dbReference>
<comment type="catalytic activity">
    <reaction evidence="8">
        <text>apo-[ACP] + acetyl-CoA = acetyl-[ACP] + adenosine 3',5'-bisphosphate + H(+)</text>
        <dbReference type="Rhea" id="RHEA:46564"/>
        <dbReference type="Rhea" id="RHEA-COMP:9621"/>
        <dbReference type="Rhea" id="RHEA-COMP:9690"/>
        <dbReference type="ChEBI" id="CHEBI:15378"/>
        <dbReference type="ChEBI" id="CHEBI:29999"/>
        <dbReference type="ChEBI" id="CHEBI:57288"/>
        <dbReference type="ChEBI" id="CHEBI:58343"/>
        <dbReference type="ChEBI" id="CHEBI:78446"/>
    </reaction>
    <physiologicalReaction direction="left-to-right" evidence="8">
        <dbReference type="Rhea" id="RHEA:46565"/>
    </physiologicalReaction>
</comment>
<dbReference type="GO" id="GO:0019878">
    <property type="term" value="P:lysine biosynthetic process via aminoadipic acid"/>
    <property type="evidence" value="ECO:0007669"/>
    <property type="project" value="TreeGrafter"/>
</dbReference>